<dbReference type="PANTHER" id="PTHR43584">
    <property type="entry name" value="NUCLEOTIDYL TRANSFERASE"/>
    <property type="match status" value="1"/>
</dbReference>
<evidence type="ECO:0000256" key="2">
    <source>
        <dbReference type="ARBA" id="ARBA00022695"/>
    </source>
</evidence>
<dbReference type="RefSeq" id="WP_194738788.1">
    <property type="nucleotide sequence ID" value="NZ_JADKYY010000003.1"/>
</dbReference>
<proteinExistence type="predicted"/>
<protein>
    <submittedName>
        <fullName evidence="4">NTP transferase domain-containing protein</fullName>
    </submittedName>
</protein>
<evidence type="ECO:0000313" key="4">
    <source>
        <dbReference type="EMBL" id="MBF5026862.1"/>
    </source>
</evidence>
<reference evidence="4" key="1">
    <citation type="submission" date="2020-11" db="EMBL/GenBank/DDBJ databases">
        <title>Genome seq and assembly of Planobacterium sp.</title>
        <authorList>
            <person name="Chhetri G."/>
        </authorList>
    </citation>
    <scope>NUCLEOTIDE SEQUENCE</scope>
    <source>
        <strain evidence="4">GCR5</strain>
    </source>
</reference>
<dbReference type="EMBL" id="JADKYY010000003">
    <property type="protein sequence ID" value="MBF5026862.1"/>
    <property type="molecule type" value="Genomic_DNA"/>
</dbReference>
<dbReference type="GO" id="GO:0016779">
    <property type="term" value="F:nucleotidyltransferase activity"/>
    <property type="evidence" value="ECO:0007669"/>
    <property type="project" value="UniProtKB-KW"/>
</dbReference>
<keyword evidence="1 4" id="KW-0808">Transferase</keyword>
<dbReference type="Pfam" id="PF00483">
    <property type="entry name" value="NTP_transferase"/>
    <property type="match status" value="1"/>
</dbReference>
<keyword evidence="5" id="KW-1185">Reference proteome</keyword>
<comment type="caution">
    <text evidence="4">The sequence shown here is derived from an EMBL/GenBank/DDBJ whole genome shotgun (WGS) entry which is preliminary data.</text>
</comment>
<name>A0A930YV00_9FLAO</name>
<dbReference type="InterPro" id="IPR005835">
    <property type="entry name" value="NTP_transferase_dom"/>
</dbReference>
<dbReference type="Proteomes" id="UP000694480">
    <property type="component" value="Unassembled WGS sequence"/>
</dbReference>
<gene>
    <name evidence="4" type="ORF">IC612_03500</name>
</gene>
<dbReference type="AlphaFoldDB" id="A0A930YV00"/>
<dbReference type="InterPro" id="IPR050065">
    <property type="entry name" value="GlmU-like"/>
</dbReference>
<dbReference type="SUPFAM" id="SSF53448">
    <property type="entry name" value="Nucleotide-diphospho-sugar transferases"/>
    <property type="match status" value="1"/>
</dbReference>
<dbReference type="Gene3D" id="3.90.550.10">
    <property type="entry name" value="Spore Coat Polysaccharide Biosynthesis Protein SpsA, Chain A"/>
    <property type="match status" value="1"/>
</dbReference>
<dbReference type="PANTHER" id="PTHR43584:SF8">
    <property type="entry name" value="N-ACETYLMURAMATE ALPHA-1-PHOSPHATE URIDYLYLTRANSFERASE"/>
    <property type="match status" value="1"/>
</dbReference>
<keyword evidence="2" id="KW-0548">Nucleotidyltransferase</keyword>
<organism evidence="4 5">
    <name type="scientific">Planobacterium oryzisoli</name>
    <dbReference type="NCBI Taxonomy" id="2771435"/>
    <lineage>
        <taxon>Bacteria</taxon>
        <taxon>Pseudomonadati</taxon>
        <taxon>Bacteroidota</taxon>
        <taxon>Flavobacteriia</taxon>
        <taxon>Flavobacteriales</taxon>
        <taxon>Weeksellaceae</taxon>
        <taxon>Chryseobacterium group</taxon>
        <taxon>Chryseobacterium</taxon>
    </lineage>
</organism>
<evidence type="ECO:0000259" key="3">
    <source>
        <dbReference type="Pfam" id="PF00483"/>
    </source>
</evidence>
<evidence type="ECO:0000256" key="1">
    <source>
        <dbReference type="ARBA" id="ARBA00022679"/>
    </source>
</evidence>
<feature type="domain" description="Nucleotidyl transferase" evidence="3">
    <location>
        <begin position="2"/>
        <end position="134"/>
    </location>
</feature>
<sequence length="236" mass="25880">MKAMIFAAGKGTRLQPFTLHHPKALAKVNGVALLERNILYLKSFGIEEIIINIHHFGEQIEAFLDANKDFGCTIHLSAEKELLETGGGMMLAKHFLQGSESFLVMNADILTDLDLRPLIAQHQASGDLATLAVSSRTSSRSLLFDKNNHLCGWKNTATAEEIRSASRAPVTSYAFSGIHCIQPTLLTLPHPKGAFSIMNSYLDLMDKFPIGAFVHHSVLVDVGKISSIAEAEKHFK</sequence>
<evidence type="ECO:0000313" key="5">
    <source>
        <dbReference type="Proteomes" id="UP000694480"/>
    </source>
</evidence>
<dbReference type="InterPro" id="IPR029044">
    <property type="entry name" value="Nucleotide-diphossugar_trans"/>
</dbReference>
<accession>A0A930YV00</accession>